<dbReference type="EMBL" id="JAODUO010001354">
    <property type="protein sequence ID" value="KAK2165681.1"/>
    <property type="molecule type" value="Genomic_DNA"/>
</dbReference>
<protein>
    <submittedName>
        <fullName evidence="1">Uncharacterized protein</fullName>
    </submittedName>
</protein>
<comment type="caution">
    <text evidence="1">The sequence shown here is derived from an EMBL/GenBank/DDBJ whole genome shotgun (WGS) entry which is preliminary data.</text>
</comment>
<reference evidence="1" key="1">
    <citation type="journal article" date="2023" name="Mol. Biol. Evol.">
        <title>Third-Generation Sequencing Reveals the Adaptive Role of the Epigenome in Three Deep-Sea Polychaetes.</title>
        <authorList>
            <person name="Perez M."/>
            <person name="Aroh O."/>
            <person name="Sun Y."/>
            <person name="Lan Y."/>
            <person name="Juniper S.K."/>
            <person name="Young C.R."/>
            <person name="Angers B."/>
            <person name="Qian P.Y."/>
        </authorList>
    </citation>
    <scope>NUCLEOTIDE SEQUENCE</scope>
    <source>
        <strain evidence="1">R07B-5</strain>
    </source>
</reference>
<evidence type="ECO:0000313" key="2">
    <source>
        <dbReference type="Proteomes" id="UP001209878"/>
    </source>
</evidence>
<name>A0AAD9K6Y2_RIDPI</name>
<proteinExistence type="predicted"/>
<organism evidence="1 2">
    <name type="scientific">Ridgeia piscesae</name>
    <name type="common">Tubeworm</name>
    <dbReference type="NCBI Taxonomy" id="27915"/>
    <lineage>
        <taxon>Eukaryota</taxon>
        <taxon>Metazoa</taxon>
        <taxon>Spiralia</taxon>
        <taxon>Lophotrochozoa</taxon>
        <taxon>Annelida</taxon>
        <taxon>Polychaeta</taxon>
        <taxon>Sedentaria</taxon>
        <taxon>Canalipalpata</taxon>
        <taxon>Sabellida</taxon>
        <taxon>Siboglinidae</taxon>
        <taxon>Ridgeia</taxon>
    </lineage>
</organism>
<keyword evidence="2" id="KW-1185">Reference proteome</keyword>
<sequence length="89" mass="10553">MTIGLMTVLLRRKLMHISFVLETFIYRIVLLHQLEKCTTEERYDWYDAKSFKRASMAVSSENLTNWVDGSTLRQLFVYKVYNSGLRTQP</sequence>
<accession>A0AAD9K6Y2</accession>
<evidence type="ECO:0000313" key="1">
    <source>
        <dbReference type="EMBL" id="KAK2165681.1"/>
    </source>
</evidence>
<gene>
    <name evidence="1" type="ORF">NP493_1355g00013</name>
</gene>
<dbReference type="AlphaFoldDB" id="A0AAD9K6Y2"/>
<dbReference type="Proteomes" id="UP001209878">
    <property type="component" value="Unassembled WGS sequence"/>
</dbReference>